<sequence length="255" mass="29137">MVLSKKSTNFIENLRLYLLTSGKKEKEVDELIEELTAHLIESEKQGKSIDQIIEGTPEEYMQSLKNEMDTDFTMLFKYIPIFIIGMLAYFFMGPAIRGDLEINLIQLICFPFVAVLAMILYVRFLQTSSKKQYSNKKLFIGGMFASMGVTLLFVILILGSHFIAEPIYTANDTVKWIVIAICTIIFVVLSIWTKTWITIVIPAILFIPDYLTRFAELSINEILIANVSTFILLFTVLILYVVIKEKMKKKNAANS</sequence>
<evidence type="ECO:0000256" key="1">
    <source>
        <dbReference type="SAM" id="Phobius"/>
    </source>
</evidence>
<dbReference type="InterPro" id="IPR012963">
    <property type="entry name" value="HAAS_TM"/>
</dbReference>
<comment type="caution">
    <text evidence="3">The sequence shown here is derived from an EMBL/GenBank/DDBJ whole genome shotgun (WGS) entry which is preliminary data.</text>
</comment>
<feature type="transmembrane region" description="Helical" evidence="1">
    <location>
        <begin position="138"/>
        <end position="164"/>
    </location>
</feature>
<dbReference type="EMBL" id="JBHSMC010000014">
    <property type="protein sequence ID" value="MFC5465278.1"/>
    <property type="molecule type" value="Genomic_DNA"/>
</dbReference>
<dbReference type="Pfam" id="PF08006">
    <property type="entry name" value="HAAS_TM"/>
    <property type="match status" value="1"/>
</dbReference>
<dbReference type="SUPFAM" id="SSF158560">
    <property type="entry name" value="BH3980-like"/>
    <property type="match status" value="1"/>
</dbReference>
<reference evidence="4" key="1">
    <citation type="journal article" date="2019" name="Int. J. Syst. Evol. Microbiol.">
        <title>The Global Catalogue of Microorganisms (GCM) 10K type strain sequencing project: providing services to taxonomists for standard genome sequencing and annotation.</title>
        <authorList>
            <consortium name="The Broad Institute Genomics Platform"/>
            <consortium name="The Broad Institute Genome Sequencing Center for Infectious Disease"/>
            <person name="Wu L."/>
            <person name="Ma J."/>
        </authorList>
    </citation>
    <scope>NUCLEOTIDE SEQUENCE [LARGE SCALE GENOMIC DNA]</scope>
    <source>
        <strain evidence="4">CGMCC 1.12237</strain>
    </source>
</reference>
<feature type="transmembrane region" description="Helical" evidence="1">
    <location>
        <begin position="75"/>
        <end position="92"/>
    </location>
</feature>
<evidence type="ECO:0000313" key="3">
    <source>
        <dbReference type="EMBL" id="MFC5465278.1"/>
    </source>
</evidence>
<accession>A0ABW0LL27</accession>
<keyword evidence="4" id="KW-1185">Reference proteome</keyword>
<proteinExistence type="predicted"/>
<feature type="transmembrane region" description="Helical" evidence="1">
    <location>
        <begin position="104"/>
        <end position="126"/>
    </location>
</feature>
<name>A0ABW0LL27_9BACI</name>
<keyword evidence="1" id="KW-0472">Membrane</keyword>
<organism evidence="3 4">
    <name type="scientific">Lederbergia graminis</name>
    <dbReference type="NCBI Taxonomy" id="735518"/>
    <lineage>
        <taxon>Bacteria</taxon>
        <taxon>Bacillati</taxon>
        <taxon>Bacillota</taxon>
        <taxon>Bacilli</taxon>
        <taxon>Bacillales</taxon>
        <taxon>Bacillaceae</taxon>
        <taxon>Lederbergia</taxon>
    </lineage>
</organism>
<feature type="transmembrane region" description="Helical" evidence="1">
    <location>
        <begin position="176"/>
        <end position="192"/>
    </location>
</feature>
<protein>
    <submittedName>
        <fullName evidence="3">HAAS domain-containing protein</fullName>
    </submittedName>
</protein>
<keyword evidence="1" id="KW-1133">Transmembrane helix</keyword>
<feature type="domain" description="HAAS transmembrane region" evidence="2">
    <location>
        <begin position="89"/>
        <end position="202"/>
    </location>
</feature>
<gene>
    <name evidence="3" type="ORF">ACFPM4_11010</name>
</gene>
<dbReference type="Proteomes" id="UP001596147">
    <property type="component" value="Unassembled WGS sequence"/>
</dbReference>
<feature type="transmembrane region" description="Helical" evidence="1">
    <location>
        <begin position="222"/>
        <end position="243"/>
    </location>
</feature>
<evidence type="ECO:0000259" key="2">
    <source>
        <dbReference type="Pfam" id="PF08006"/>
    </source>
</evidence>
<evidence type="ECO:0000313" key="4">
    <source>
        <dbReference type="Proteomes" id="UP001596147"/>
    </source>
</evidence>
<keyword evidence="1" id="KW-0812">Transmembrane</keyword>
<dbReference type="PANTHER" id="PTHR41307">
    <property type="entry name" value="MEMBRANE PROTEIN-RELATED"/>
    <property type="match status" value="1"/>
</dbReference>
<dbReference type="RefSeq" id="WP_382351393.1">
    <property type="nucleotide sequence ID" value="NZ_JBHSMC010000014.1"/>
</dbReference>
<dbReference type="PANTHER" id="PTHR41307:SF1">
    <property type="entry name" value="MEMBRANE PROTEIN"/>
    <property type="match status" value="1"/>
</dbReference>